<evidence type="ECO:0000259" key="1">
    <source>
        <dbReference type="PROSITE" id="PS50053"/>
    </source>
</evidence>
<dbReference type="InterPro" id="IPR050158">
    <property type="entry name" value="Ubiquitin_ubiquitin-like"/>
</dbReference>
<keyword evidence="2" id="KW-1185">Reference proteome</keyword>
<dbReference type="InterPro" id="IPR019956">
    <property type="entry name" value="Ubiquitin_dom"/>
</dbReference>
<gene>
    <name evidence="3" type="primary">ISG15</name>
</gene>
<dbReference type="InterPro" id="IPR000626">
    <property type="entry name" value="Ubiquitin-like_dom"/>
</dbReference>
<dbReference type="SUPFAM" id="SSF54236">
    <property type="entry name" value="Ubiquitin-like"/>
    <property type="match status" value="2"/>
</dbReference>
<dbReference type="Pfam" id="PF00240">
    <property type="entry name" value="ubiquitin"/>
    <property type="match status" value="2"/>
</dbReference>
<dbReference type="PROSITE" id="PS50053">
    <property type="entry name" value="UBIQUITIN_2"/>
    <property type="match status" value="2"/>
</dbReference>
<feature type="domain" description="Ubiquitin-like" evidence="1">
    <location>
        <begin position="3"/>
        <end position="75"/>
    </location>
</feature>
<feature type="domain" description="Ubiquitin-like" evidence="1">
    <location>
        <begin position="81"/>
        <end position="156"/>
    </location>
</feature>
<dbReference type="CTD" id="9636"/>
<dbReference type="PANTHER" id="PTHR10666">
    <property type="entry name" value="UBIQUITIN"/>
    <property type="match status" value="1"/>
</dbReference>
<dbReference type="RefSeq" id="XP_019514054.1">
    <property type="nucleotide sequence ID" value="XM_019658509.1"/>
</dbReference>
<dbReference type="Proteomes" id="UP000694851">
    <property type="component" value="Unplaced"/>
</dbReference>
<evidence type="ECO:0000313" key="3">
    <source>
        <dbReference type="RefSeq" id="XP_019514054.1"/>
    </source>
</evidence>
<protein>
    <submittedName>
        <fullName evidence="3">Ubiquitin-like protein ISG15</fullName>
    </submittedName>
</protein>
<sequence>MRGNLKVKMLSGQELSMSIPFSMLTAELKGQIAQKTGVPTFQQRLIAHPSGTELKDKLPLEGQSLSPGSTVLLVVLSDDPQSILVRNEKGRTSAYEVRLTQKVAELKQLVSREEGMPADQFWLNFGTKKMEDQRQLGEYGLTPNCTVSVNLRLRGGEAGAGGLH</sequence>
<dbReference type="SMART" id="SM00213">
    <property type="entry name" value="UBQ"/>
    <property type="match status" value="2"/>
</dbReference>
<accession>A0A8B7SN04</accession>
<evidence type="ECO:0000313" key="2">
    <source>
        <dbReference type="Proteomes" id="UP000694851"/>
    </source>
</evidence>
<organism evidence="2 3">
    <name type="scientific">Hipposideros armiger</name>
    <name type="common">Great Himalayan leaf-nosed bat</name>
    <dbReference type="NCBI Taxonomy" id="186990"/>
    <lineage>
        <taxon>Eukaryota</taxon>
        <taxon>Metazoa</taxon>
        <taxon>Chordata</taxon>
        <taxon>Craniata</taxon>
        <taxon>Vertebrata</taxon>
        <taxon>Euteleostomi</taxon>
        <taxon>Mammalia</taxon>
        <taxon>Eutheria</taxon>
        <taxon>Laurasiatheria</taxon>
        <taxon>Chiroptera</taxon>
        <taxon>Yinpterochiroptera</taxon>
        <taxon>Rhinolophoidea</taxon>
        <taxon>Hipposideridae</taxon>
        <taxon>Hipposideros</taxon>
    </lineage>
</organism>
<reference evidence="3" key="1">
    <citation type="submission" date="2025-08" db="UniProtKB">
        <authorList>
            <consortium name="RefSeq"/>
        </authorList>
    </citation>
    <scope>IDENTIFICATION</scope>
    <source>
        <tissue evidence="3">Muscle</tissue>
    </source>
</reference>
<proteinExistence type="predicted"/>
<dbReference type="InterPro" id="IPR029071">
    <property type="entry name" value="Ubiquitin-like_domsf"/>
</dbReference>
<dbReference type="Gene3D" id="3.10.20.90">
    <property type="entry name" value="Phosphatidylinositol 3-kinase Catalytic Subunit, Chain A, domain 1"/>
    <property type="match status" value="2"/>
</dbReference>
<dbReference type="OrthoDB" id="1885901at2759"/>
<name>A0A8B7SN04_HIPAR</name>
<dbReference type="KEGG" id="hai:109391180"/>
<dbReference type="PRINTS" id="PR00348">
    <property type="entry name" value="UBIQUITIN"/>
</dbReference>
<dbReference type="GeneID" id="109391180"/>
<dbReference type="AlphaFoldDB" id="A0A8B7SN04"/>